<feature type="domain" description="SH3" evidence="6">
    <location>
        <begin position="213"/>
        <end position="275"/>
    </location>
</feature>
<dbReference type="PROSITE" id="PS50002">
    <property type="entry name" value="SH3"/>
    <property type="match status" value="3"/>
</dbReference>
<dbReference type="FunFam" id="2.30.30.40:FF:000110">
    <property type="entry name" value="Cytoplasmic protein"/>
    <property type="match status" value="1"/>
</dbReference>
<feature type="domain" description="SH3" evidence="6">
    <location>
        <begin position="106"/>
        <end position="165"/>
    </location>
</feature>
<organism evidence="9 11">
    <name type="scientific">Bursaphelenchus xylophilus</name>
    <name type="common">Pinewood nematode worm</name>
    <name type="synonym">Aphelenchoides xylophilus</name>
    <dbReference type="NCBI Taxonomy" id="6326"/>
    <lineage>
        <taxon>Eukaryota</taxon>
        <taxon>Metazoa</taxon>
        <taxon>Ecdysozoa</taxon>
        <taxon>Nematoda</taxon>
        <taxon>Chromadorea</taxon>
        <taxon>Rhabditida</taxon>
        <taxon>Tylenchina</taxon>
        <taxon>Tylenchomorpha</taxon>
        <taxon>Aphelenchoidea</taxon>
        <taxon>Aphelenchoididae</taxon>
        <taxon>Bursaphelenchus</taxon>
    </lineage>
</organism>
<evidence type="ECO:0000256" key="1">
    <source>
        <dbReference type="ARBA" id="ARBA00022443"/>
    </source>
</evidence>
<accession>A0A1I7RTZ2</accession>
<keyword evidence="2 3" id="KW-0727">SH2 domain</keyword>
<dbReference type="Pfam" id="PF00018">
    <property type="entry name" value="SH3_1"/>
    <property type="match status" value="3"/>
</dbReference>
<dbReference type="Gene3D" id="3.30.505.10">
    <property type="entry name" value="SH2 domain"/>
    <property type="match status" value="1"/>
</dbReference>
<evidence type="ECO:0000259" key="6">
    <source>
        <dbReference type="PROSITE" id="PS50002"/>
    </source>
</evidence>
<dbReference type="GO" id="GO:0030971">
    <property type="term" value="F:receptor tyrosine kinase binding"/>
    <property type="evidence" value="ECO:0007669"/>
    <property type="project" value="TreeGrafter"/>
</dbReference>
<dbReference type="SUPFAM" id="SSF50044">
    <property type="entry name" value="SH3-domain"/>
    <property type="match status" value="3"/>
</dbReference>
<evidence type="ECO:0000313" key="10">
    <source>
        <dbReference type="Proteomes" id="UP000659654"/>
    </source>
</evidence>
<dbReference type="PROSITE" id="PS50001">
    <property type="entry name" value="SH2"/>
    <property type="match status" value="1"/>
</dbReference>
<dbReference type="PRINTS" id="PR00401">
    <property type="entry name" value="SH2DOMAIN"/>
</dbReference>
<dbReference type="PANTHER" id="PTHR19969:SF14">
    <property type="entry name" value="DREADLOCKS, ISOFORM B"/>
    <property type="match status" value="1"/>
</dbReference>
<dbReference type="InterPro" id="IPR001452">
    <property type="entry name" value="SH3_domain"/>
</dbReference>
<dbReference type="OrthoDB" id="26539at2759"/>
<evidence type="ECO:0000256" key="2">
    <source>
        <dbReference type="ARBA" id="ARBA00022999"/>
    </source>
</evidence>
<gene>
    <name evidence="7" type="ORF">BXYJ_LOCUS15699</name>
</gene>
<dbReference type="AlphaFoldDB" id="A0A1I7RTZ2"/>
<dbReference type="SMART" id="SM00326">
    <property type="entry name" value="SH3"/>
    <property type="match status" value="3"/>
</dbReference>
<keyword evidence="1 4" id="KW-0728">SH3 domain</keyword>
<dbReference type="InterPro" id="IPR051184">
    <property type="entry name" value="Tyrosine-phos_adapter"/>
</dbReference>
<dbReference type="eggNOG" id="KOG4226">
    <property type="taxonomic scope" value="Eukaryota"/>
</dbReference>
<evidence type="ECO:0000313" key="9">
    <source>
        <dbReference type="Proteomes" id="UP000095284"/>
    </source>
</evidence>
<name>A0A1I7RTZ2_BURXY</name>
<feature type="domain" description="SH3" evidence="6">
    <location>
        <begin position="2"/>
        <end position="61"/>
    </location>
</feature>
<dbReference type="WBParaSite" id="BXY_0419900.1">
    <property type="protein sequence ID" value="BXY_0419900.1"/>
    <property type="gene ID" value="BXY_0419900"/>
</dbReference>
<dbReference type="EMBL" id="CAJFDI010000006">
    <property type="protein sequence ID" value="CAD5235608.1"/>
    <property type="molecule type" value="Genomic_DNA"/>
</dbReference>
<dbReference type="CDD" id="cd11766">
    <property type="entry name" value="SH3_Nck_2"/>
    <property type="match status" value="1"/>
</dbReference>
<dbReference type="Gene3D" id="2.30.30.40">
    <property type="entry name" value="SH3 Domains"/>
    <property type="match status" value="3"/>
</dbReference>
<dbReference type="SMR" id="A0A1I7RTZ2"/>
<dbReference type="InterPro" id="IPR000980">
    <property type="entry name" value="SH2"/>
</dbReference>
<dbReference type="CDD" id="cd11767">
    <property type="entry name" value="SH3_Nck_3"/>
    <property type="match status" value="1"/>
</dbReference>
<sequence length="411" mass="46552">MVEESFVIAKYDYEAQEPHELGIARGERLKLIDNSHNWWKVVNLKGQTGFVPSNFVRLEGFIDRAKGTIRSLNGRSCPKIPDLVEQEAQKPVSKHRSGNKSGQMTELLCYAVAKFNYDPQREDELKISKGDHLTVVDKSSDGWWKGQLNGSVGWFPSNYVDETHDAPPQHFEQPAPIPQNVLSDIPNNYNQNFNHEFESPKFATNGFSNQPERILEIVVTLYSFEAQNAEELSFKKGERLDIVEHPAHDPDWYRARNSRGDVGLVPTNYIEIVERNPKHSAFQTAYPASTPSTSARPSYLSSLSGPYASQPWYYGTLSRDQSDMELNARGVEGDFLVRDSESNPGDYSISVKGNGRNKHFLVQVNTNTGSYKIGNRDFGSMQALIQHYMKSPIFSNDQTAERLYLVKPLPR</sequence>
<dbReference type="EMBL" id="CAJFCV020000006">
    <property type="protein sequence ID" value="CAG9132077.1"/>
    <property type="molecule type" value="Genomic_DNA"/>
</dbReference>
<reference evidence="8" key="2">
    <citation type="submission" date="2020-08" db="EMBL/GenBank/DDBJ databases">
        <authorList>
            <person name="Kikuchi T."/>
        </authorList>
    </citation>
    <scope>NUCLEOTIDE SEQUENCE</scope>
    <source>
        <strain evidence="7">Ka4C1</strain>
    </source>
</reference>
<reference evidence="11" key="1">
    <citation type="submission" date="2016-11" db="UniProtKB">
        <authorList>
            <consortium name="WormBaseParasite"/>
        </authorList>
    </citation>
    <scope>IDENTIFICATION</scope>
</reference>
<dbReference type="GO" id="GO:0016477">
    <property type="term" value="P:cell migration"/>
    <property type="evidence" value="ECO:0007669"/>
    <property type="project" value="TreeGrafter"/>
</dbReference>
<dbReference type="InterPro" id="IPR036860">
    <property type="entry name" value="SH2_dom_sf"/>
</dbReference>
<dbReference type="GO" id="GO:0007167">
    <property type="term" value="P:enzyme-linked receptor protein signaling pathway"/>
    <property type="evidence" value="ECO:0007669"/>
    <property type="project" value="TreeGrafter"/>
</dbReference>
<dbReference type="Pfam" id="PF00017">
    <property type="entry name" value="SH2"/>
    <property type="match status" value="1"/>
</dbReference>
<proteinExistence type="predicted"/>
<dbReference type="GO" id="GO:0035591">
    <property type="term" value="F:signaling adaptor activity"/>
    <property type="evidence" value="ECO:0007669"/>
    <property type="project" value="TreeGrafter"/>
</dbReference>
<dbReference type="SUPFAM" id="SSF55550">
    <property type="entry name" value="SH2 domain"/>
    <property type="match status" value="1"/>
</dbReference>
<dbReference type="PANTHER" id="PTHR19969">
    <property type="entry name" value="SH2-SH3 ADAPTOR PROTEIN-RELATED"/>
    <property type="match status" value="1"/>
</dbReference>
<dbReference type="Proteomes" id="UP000095284">
    <property type="component" value="Unplaced"/>
</dbReference>
<feature type="domain" description="SH2" evidence="5">
    <location>
        <begin position="312"/>
        <end position="409"/>
    </location>
</feature>
<dbReference type="Proteomes" id="UP000659654">
    <property type="component" value="Unassembled WGS sequence"/>
</dbReference>
<dbReference type="Proteomes" id="UP000582659">
    <property type="component" value="Unassembled WGS sequence"/>
</dbReference>
<dbReference type="PRINTS" id="PR00452">
    <property type="entry name" value="SH3DOMAIN"/>
</dbReference>
<evidence type="ECO:0000313" key="8">
    <source>
        <dbReference type="EMBL" id="CAG9132077.1"/>
    </source>
</evidence>
<dbReference type="SMART" id="SM00252">
    <property type="entry name" value="SH2"/>
    <property type="match status" value="1"/>
</dbReference>
<evidence type="ECO:0000259" key="5">
    <source>
        <dbReference type="PROSITE" id="PS50001"/>
    </source>
</evidence>
<evidence type="ECO:0000256" key="3">
    <source>
        <dbReference type="PROSITE-ProRule" id="PRU00191"/>
    </source>
</evidence>
<protein>
    <submittedName>
        <fullName evidence="7">(pine wood nematode) hypothetical protein</fullName>
    </submittedName>
</protein>
<keyword evidence="10" id="KW-1185">Reference proteome</keyword>
<evidence type="ECO:0000313" key="7">
    <source>
        <dbReference type="EMBL" id="CAD5235608.1"/>
    </source>
</evidence>
<dbReference type="InterPro" id="IPR036028">
    <property type="entry name" value="SH3-like_dom_sf"/>
</dbReference>
<evidence type="ECO:0000313" key="11">
    <source>
        <dbReference type="WBParaSite" id="BXY_0419900.1"/>
    </source>
</evidence>
<dbReference type="GO" id="GO:0005737">
    <property type="term" value="C:cytoplasm"/>
    <property type="evidence" value="ECO:0007669"/>
    <property type="project" value="TreeGrafter"/>
</dbReference>
<evidence type="ECO:0000256" key="4">
    <source>
        <dbReference type="PROSITE-ProRule" id="PRU00192"/>
    </source>
</evidence>
<dbReference type="PRINTS" id="PR00499">
    <property type="entry name" value="P67PHOX"/>
</dbReference>